<sequence length="66" mass="7416">KTAKPQTEKEEIIDFSKPREIIKRTIEEILAEEEYTIDVNPQSVAGAALKCIDKVGEEKGTNIEID</sequence>
<organism evidence="1">
    <name type="scientific">marine sediment metagenome</name>
    <dbReference type="NCBI Taxonomy" id="412755"/>
    <lineage>
        <taxon>unclassified sequences</taxon>
        <taxon>metagenomes</taxon>
        <taxon>ecological metagenomes</taxon>
    </lineage>
</organism>
<gene>
    <name evidence="1" type="ORF">S12H4_12032</name>
</gene>
<accession>X1RJT2</accession>
<feature type="non-terminal residue" evidence="1">
    <location>
        <position position="1"/>
    </location>
</feature>
<reference evidence="1" key="1">
    <citation type="journal article" date="2014" name="Front. Microbiol.">
        <title>High frequency of phylogenetically diverse reductive dehalogenase-homologous genes in deep subseafloor sedimentary metagenomes.</title>
        <authorList>
            <person name="Kawai M."/>
            <person name="Futagami T."/>
            <person name="Toyoda A."/>
            <person name="Takaki Y."/>
            <person name="Nishi S."/>
            <person name="Hori S."/>
            <person name="Arai W."/>
            <person name="Tsubouchi T."/>
            <person name="Morono Y."/>
            <person name="Uchiyama I."/>
            <person name="Ito T."/>
            <person name="Fujiyama A."/>
            <person name="Inagaki F."/>
            <person name="Takami H."/>
        </authorList>
    </citation>
    <scope>NUCLEOTIDE SEQUENCE</scope>
    <source>
        <strain evidence="1">Expedition CK06-06</strain>
    </source>
</reference>
<dbReference type="EMBL" id="BARW01005574">
    <property type="protein sequence ID" value="GAI80893.1"/>
    <property type="molecule type" value="Genomic_DNA"/>
</dbReference>
<evidence type="ECO:0000313" key="1">
    <source>
        <dbReference type="EMBL" id="GAI80893.1"/>
    </source>
</evidence>
<protein>
    <submittedName>
        <fullName evidence="1">Uncharacterized protein</fullName>
    </submittedName>
</protein>
<proteinExistence type="predicted"/>
<name>X1RJT2_9ZZZZ</name>
<dbReference type="AlphaFoldDB" id="X1RJT2"/>
<comment type="caution">
    <text evidence="1">The sequence shown here is derived from an EMBL/GenBank/DDBJ whole genome shotgun (WGS) entry which is preliminary data.</text>
</comment>